<accession>A0A6G1GZH1</accession>
<feature type="compositionally biased region" description="Polar residues" evidence="1">
    <location>
        <begin position="167"/>
        <end position="177"/>
    </location>
</feature>
<organism evidence="2 3">
    <name type="scientific">Aulographum hederae CBS 113979</name>
    <dbReference type="NCBI Taxonomy" id="1176131"/>
    <lineage>
        <taxon>Eukaryota</taxon>
        <taxon>Fungi</taxon>
        <taxon>Dikarya</taxon>
        <taxon>Ascomycota</taxon>
        <taxon>Pezizomycotina</taxon>
        <taxon>Dothideomycetes</taxon>
        <taxon>Pleosporomycetidae</taxon>
        <taxon>Aulographales</taxon>
        <taxon>Aulographaceae</taxon>
    </lineage>
</organism>
<proteinExistence type="predicted"/>
<sequence>MCIIIPKTNSRPSPSAKPPSSNHSHTQKKSSVRIGFCSVFVPLHSHTIRYIQAFQQPPNHHPQPLSSPSSLQCPSQLLKQHMPSSNKRPSIIQNSKCTKQNPDKKYNIQVIQTVAVISLVLESTEDDGKDANADAKMSTPRRGRGSLDIHSLPFQPIQPCLFQSIFTPPTDGQSSSRPKVFRVSVHPVRRSSK</sequence>
<evidence type="ECO:0000313" key="3">
    <source>
        <dbReference type="Proteomes" id="UP000800041"/>
    </source>
</evidence>
<protein>
    <submittedName>
        <fullName evidence="2">Uncharacterized protein</fullName>
    </submittedName>
</protein>
<evidence type="ECO:0000256" key="1">
    <source>
        <dbReference type="SAM" id="MobiDB-lite"/>
    </source>
</evidence>
<dbReference type="AlphaFoldDB" id="A0A6G1GZH1"/>
<keyword evidence="3" id="KW-1185">Reference proteome</keyword>
<feature type="region of interest" description="Disordered" evidence="1">
    <location>
        <begin position="56"/>
        <end position="100"/>
    </location>
</feature>
<gene>
    <name evidence="2" type="ORF">K402DRAFT_91362</name>
</gene>
<feature type="compositionally biased region" description="Low complexity" evidence="1">
    <location>
        <begin position="56"/>
        <end position="78"/>
    </location>
</feature>
<reference evidence="2" key="1">
    <citation type="journal article" date="2020" name="Stud. Mycol.">
        <title>101 Dothideomycetes genomes: a test case for predicting lifestyles and emergence of pathogens.</title>
        <authorList>
            <person name="Haridas S."/>
            <person name="Albert R."/>
            <person name="Binder M."/>
            <person name="Bloem J."/>
            <person name="Labutti K."/>
            <person name="Salamov A."/>
            <person name="Andreopoulos B."/>
            <person name="Baker S."/>
            <person name="Barry K."/>
            <person name="Bills G."/>
            <person name="Bluhm B."/>
            <person name="Cannon C."/>
            <person name="Castanera R."/>
            <person name="Culley D."/>
            <person name="Daum C."/>
            <person name="Ezra D."/>
            <person name="Gonzalez J."/>
            <person name="Henrissat B."/>
            <person name="Kuo A."/>
            <person name="Liang C."/>
            <person name="Lipzen A."/>
            <person name="Lutzoni F."/>
            <person name="Magnuson J."/>
            <person name="Mondo S."/>
            <person name="Nolan M."/>
            <person name="Ohm R."/>
            <person name="Pangilinan J."/>
            <person name="Park H.-J."/>
            <person name="Ramirez L."/>
            <person name="Alfaro M."/>
            <person name="Sun H."/>
            <person name="Tritt A."/>
            <person name="Yoshinaga Y."/>
            <person name="Zwiers L.-H."/>
            <person name="Turgeon B."/>
            <person name="Goodwin S."/>
            <person name="Spatafora J."/>
            <person name="Crous P."/>
            <person name="Grigoriev I."/>
        </authorList>
    </citation>
    <scope>NUCLEOTIDE SEQUENCE</scope>
    <source>
        <strain evidence="2">CBS 113979</strain>
    </source>
</reference>
<name>A0A6G1GZH1_9PEZI</name>
<dbReference type="Proteomes" id="UP000800041">
    <property type="component" value="Unassembled WGS sequence"/>
</dbReference>
<dbReference type="EMBL" id="ML977158">
    <property type="protein sequence ID" value="KAF1986170.1"/>
    <property type="molecule type" value="Genomic_DNA"/>
</dbReference>
<evidence type="ECO:0000313" key="2">
    <source>
        <dbReference type="EMBL" id="KAF1986170.1"/>
    </source>
</evidence>
<feature type="compositionally biased region" description="Polar residues" evidence="1">
    <location>
        <begin position="82"/>
        <end position="100"/>
    </location>
</feature>
<feature type="compositionally biased region" description="Low complexity" evidence="1">
    <location>
        <begin position="10"/>
        <end position="24"/>
    </location>
</feature>
<feature type="region of interest" description="Disordered" evidence="1">
    <location>
        <begin position="167"/>
        <end position="193"/>
    </location>
</feature>
<feature type="region of interest" description="Disordered" evidence="1">
    <location>
        <begin position="1"/>
        <end position="29"/>
    </location>
</feature>